<organism evidence="1 2">
    <name type="scientific">Piloderma croceum (strain F 1598)</name>
    <dbReference type="NCBI Taxonomy" id="765440"/>
    <lineage>
        <taxon>Eukaryota</taxon>
        <taxon>Fungi</taxon>
        <taxon>Dikarya</taxon>
        <taxon>Basidiomycota</taxon>
        <taxon>Agaricomycotina</taxon>
        <taxon>Agaricomycetes</taxon>
        <taxon>Agaricomycetidae</taxon>
        <taxon>Atheliales</taxon>
        <taxon>Atheliaceae</taxon>
        <taxon>Piloderma</taxon>
    </lineage>
</organism>
<sequence>MANRFLRLHAQRDASAASLLRAYEKEQRATKNWNLYLYSLSQQHTALHKYYPKGALP</sequence>
<dbReference type="EMBL" id="KN832976">
    <property type="protein sequence ID" value="KIM88615.1"/>
    <property type="molecule type" value="Genomic_DNA"/>
</dbReference>
<dbReference type="InParanoid" id="A0A0C3FWW7"/>
<protein>
    <submittedName>
        <fullName evidence="1">Uncharacterized protein</fullName>
    </submittedName>
</protein>
<reference evidence="2" key="2">
    <citation type="submission" date="2015-01" db="EMBL/GenBank/DDBJ databases">
        <title>Evolutionary Origins and Diversification of the Mycorrhizal Mutualists.</title>
        <authorList>
            <consortium name="DOE Joint Genome Institute"/>
            <consortium name="Mycorrhizal Genomics Consortium"/>
            <person name="Kohler A."/>
            <person name="Kuo A."/>
            <person name="Nagy L.G."/>
            <person name="Floudas D."/>
            <person name="Copeland A."/>
            <person name="Barry K.W."/>
            <person name="Cichocki N."/>
            <person name="Veneault-Fourrey C."/>
            <person name="LaButti K."/>
            <person name="Lindquist E.A."/>
            <person name="Lipzen A."/>
            <person name="Lundell T."/>
            <person name="Morin E."/>
            <person name="Murat C."/>
            <person name="Riley R."/>
            <person name="Ohm R."/>
            <person name="Sun H."/>
            <person name="Tunlid A."/>
            <person name="Henrissat B."/>
            <person name="Grigoriev I.V."/>
            <person name="Hibbett D.S."/>
            <person name="Martin F."/>
        </authorList>
    </citation>
    <scope>NUCLEOTIDE SEQUENCE [LARGE SCALE GENOMIC DNA]</scope>
    <source>
        <strain evidence="2">F 1598</strain>
    </source>
</reference>
<evidence type="ECO:0000313" key="1">
    <source>
        <dbReference type="EMBL" id="KIM88615.1"/>
    </source>
</evidence>
<dbReference type="Proteomes" id="UP000054166">
    <property type="component" value="Unassembled WGS sequence"/>
</dbReference>
<keyword evidence="2" id="KW-1185">Reference proteome</keyword>
<name>A0A0C3FWW7_PILCF</name>
<reference evidence="1 2" key="1">
    <citation type="submission" date="2014-04" db="EMBL/GenBank/DDBJ databases">
        <authorList>
            <consortium name="DOE Joint Genome Institute"/>
            <person name="Kuo A."/>
            <person name="Tarkka M."/>
            <person name="Buscot F."/>
            <person name="Kohler A."/>
            <person name="Nagy L.G."/>
            <person name="Floudas D."/>
            <person name="Copeland A."/>
            <person name="Barry K.W."/>
            <person name="Cichocki N."/>
            <person name="Veneault-Fourrey C."/>
            <person name="LaButti K."/>
            <person name="Lindquist E.A."/>
            <person name="Lipzen A."/>
            <person name="Lundell T."/>
            <person name="Morin E."/>
            <person name="Murat C."/>
            <person name="Sun H."/>
            <person name="Tunlid A."/>
            <person name="Henrissat B."/>
            <person name="Grigoriev I.V."/>
            <person name="Hibbett D.S."/>
            <person name="Martin F."/>
            <person name="Nordberg H.P."/>
            <person name="Cantor M.N."/>
            <person name="Hua S.X."/>
        </authorList>
    </citation>
    <scope>NUCLEOTIDE SEQUENCE [LARGE SCALE GENOMIC DNA]</scope>
    <source>
        <strain evidence="1 2">F 1598</strain>
    </source>
</reference>
<dbReference type="AlphaFoldDB" id="A0A0C3FWW7"/>
<proteinExistence type="predicted"/>
<dbReference type="HOGENOM" id="CLU_2997223_0_0_1"/>
<accession>A0A0C3FWW7</accession>
<evidence type="ECO:0000313" key="2">
    <source>
        <dbReference type="Proteomes" id="UP000054166"/>
    </source>
</evidence>
<gene>
    <name evidence="1" type="ORF">PILCRDRAFT_813583</name>
</gene>